<reference evidence="2 3" key="1">
    <citation type="submission" date="2020-03" db="EMBL/GenBank/DDBJ databases">
        <title>Soil Listeria distribution.</title>
        <authorList>
            <person name="Liao J."/>
            <person name="Wiedmann M."/>
        </authorList>
    </citation>
    <scope>NUCLEOTIDE SEQUENCE [LARGE SCALE GENOMIC DNA]</scope>
    <source>
        <strain evidence="2 3">FSL L7-0978</strain>
    </source>
</reference>
<organism evidence="2 3">
    <name type="scientific">Listeria booriae</name>
    <dbReference type="NCBI Taxonomy" id="1552123"/>
    <lineage>
        <taxon>Bacteria</taxon>
        <taxon>Bacillati</taxon>
        <taxon>Bacillota</taxon>
        <taxon>Bacilli</taxon>
        <taxon>Bacillales</taxon>
        <taxon>Listeriaceae</taxon>
        <taxon>Listeria</taxon>
    </lineage>
</organism>
<comment type="caution">
    <text evidence="2">The sequence shown here is derived from an EMBL/GenBank/DDBJ whole genome shotgun (WGS) entry which is preliminary data.</text>
</comment>
<accession>A0A7X1CMZ5</accession>
<dbReference type="RefSeq" id="WP_185492088.1">
    <property type="nucleotide sequence ID" value="NZ_JAARVC010000007.1"/>
</dbReference>
<dbReference type="EMBL" id="JAARVG010000017">
    <property type="protein sequence ID" value="MBC1794773.1"/>
    <property type="molecule type" value="Genomic_DNA"/>
</dbReference>
<dbReference type="Pfam" id="PF07275">
    <property type="entry name" value="ArdA"/>
    <property type="match status" value="2"/>
</dbReference>
<evidence type="ECO:0000313" key="2">
    <source>
        <dbReference type="EMBL" id="MBC1794773.1"/>
    </source>
</evidence>
<gene>
    <name evidence="2" type="ORF">HCA52_15165</name>
</gene>
<protein>
    <submittedName>
        <fullName evidence="2">Antirestriction protein ArdA</fullName>
    </submittedName>
</protein>
<dbReference type="AlphaFoldDB" id="A0A7X1CMZ5"/>
<sequence>MQDKVVFQGFVAKLSEYQKGNLKGEWVAFPTTKKRMEEVLRQLDISNPDNMFIATYKSEQRHPVINYLKPFTHLDEVNFLANIFGKLREDTKMVLSAVIDIEGLSEVNQCINAIYNLDKYALIPKIKTPVLLERYMMEYPDSPAVNKAGSFCEMGYVYDIGTVEEIYDGNVNRIPKNSKVCPSFEPFLEKSLSQKTQDKLKTILADVPHTEGFQAYIANTDALQQDEIKGEWVSFPTDTHTIQEVFERIELTDPFKYACLGVQSSVEGLSEKIVASTHLDILNYIAEEVEGLAYRDGDGIAILESCIEAFKSNHSLDILNFIENIDCFRLARNKQNMQEVANKYMGEMKLPKSLANHIHIDIPSSEKELKRDEAAYFTKNGFLERLSLPTQYYTSHEDVPESSRIFPVLKEINKEDVKKSIVATLENAKSNKEPTKPSKSVKRDVER</sequence>
<feature type="compositionally biased region" description="Basic and acidic residues" evidence="1">
    <location>
        <begin position="429"/>
        <end position="447"/>
    </location>
</feature>
<name>A0A7X1CMZ5_9LIST</name>
<dbReference type="InterPro" id="IPR041895">
    <property type="entry name" value="ArdA_dom1"/>
</dbReference>
<evidence type="ECO:0000313" key="3">
    <source>
        <dbReference type="Proteomes" id="UP000539064"/>
    </source>
</evidence>
<dbReference type="Gene3D" id="3.10.20.480">
    <property type="entry name" value="Antirestriction protein ArdA, domain 1"/>
    <property type="match status" value="1"/>
</dbReference>
<proteinExistence type="predicted"/>
<dbReference type="Proteomes" id="UP000539064">
    <property type="component" value="Unassembled WGS sequence"/>
</dbReference>
<dbReference type="InterPro" id="IPR009899">
    <property type="entry name" value="ArdA"/>
</dbReference>
<evidence type="ECO:0000256" key="1">
    <source>
        <dbReference type="SAM" id="MobiDB-lite"/>
    </source>
</evidence>
<feature type="region of interest" description="Disordered" evidence="1">
    <location>
        <begin position="426"/>
        <end position="447"/>
    </location>
</feature>